<evidence type="ECO:0000256" key="1">
    <source>
        <dbReference type="SAM" id="MobiDB-lite"/>
    </source>
</evidence>
<feature type="region of interest" description="Disordered" evidence="1">
    <location>
        <begin position="394"/>
        <end position="429"/>
    </location>
</feature>
<reference evidence="3 4" key="1">
    <citation type="submission" date="2023-01" db="EMBL/GenBank/DDBJ databases">
        <title>Analysis of 21 Apiospora genomes using comparative genomics revels a genus with tremendous synthesis potential of carbohydrate active enzymes and secondary metabolites.</title>
        <authorList>
            <person name="Sorensen T."/>
        </authorList>
    </citation>
    <scope>NUCLEOTIDE SEQUENCE [LARGE SCALE GENOMIC DNA]</scope>
    <source>
        <strain evidence="3 4">CBS 24483</strain>
    </source>
</reference>
<dbReference type="SUPFAM" id="SSF52743">
    <property type="entry name" value="Subtilisin-like"/>
    <property type="match status" value="1"/>
</dbReference>
<dbReference type="InterPro" id="IPR015366">
    <property type="entry name" value="S53_propep"/>
</dbReference>
<protein>
    <recommendedName>
        <fullName evidence="2">Peptidase S53 activation domain-containing protein</fullName>
    </recommendedName>
</protein>
<feature type="compositionally biased region" description="Polar residues" evidence="1">
    <location>
        <begin position="168"/>
        <end position="182"/>
    </location>
</feature>
<evidence type="ECO:0000313" key="3">
    <source>
        <dbReference type="EMBL" id="KAK7966889.1"/>
    </source>
</evidence>
<dbReference type="SUPFAM" id="SSF54897">
    <property type="entry name" value="Protease propeptides/inhibitors"/>
    <property type="match status" value="1"/>
</dbReference>
<dbReference type="InterPro" id="IPR050819">
    <property type="entry name" value="Tripeptidyl-peptidase_I"/>
</dbReference>
<name>A0ABR1QW62_9PEZI</name>
<dbReference type="RefSeq" id="XP_066706281.1">
    <property type="nucleotide sequence ID" value="XM_066837388.1"/>
</dbReference>
<evidence type="ECO:0000313" key="4">
    <source>
        <dbReference type="Proteomes" id="UP001391051"/>
    </source>
</evidence>
<proteinExistence type="predicted"/>
<dbReference type="InterPro" id="IPR036852">
    <property type="entry name" value="Peptidase_S8/S53_dom_sf"/>
</dbReference>
<feature type="compositionally biased region" description="Basic and acidic residues" evidence="1">
    <location>
        <begin position="397"/>
        <end position="407"/>
    </location>
</feature>
<dbReference type="PANTHER" id="PTHR14218:SF19">
    <property type="entry name" value="SERINE PROTEASE AORO, PUTATIVE (AFU_ORTHOLOGUE AFUA_6G10250)-RELATED"/>
    <property type="match status" value="1"/>
</dbReference>
<dbReference type="SMART" id="SM00944">
    <property type="entry name" value="Pro-kuma_activ"/>
    <property type="match status" value="1"/>
</dbReference>
<dbReference type="PANTHER" id="PTHR14218">
    <property type="entry name" value="PROTEASE S8 TRIPEPTIDYL PEPTIDASE I CLN2"/>
    <property type="match status" value="1"/>
</dbReference>
<dbReference type="CDD" id="cd11377">
    <property type="entry name" value="Pro-peptidase_S53"/>
    <property type="match status" value="1"/>
</dbReference>
<gene>
    <name evidence="3" type="ORF">PG986_001166</name>
</gene>
<dbReference type="Pfam" id="PF09286">
    <property type="entry name" value="Pro-kuma_activ"/>
    <property type="match status" value="1"/>
</dbReference>
<dbReference type="Gene3D" id="3.40.50.200">
    <property type="entry name" value="Peptidase S8/S53 domain"/>
    <property type="match status" value="2"/>
</dbReference>
<comment type="caution">
    <text evidence="3">The sequence shown here is derived from an EMBL/GenBank/DDBJ whole genome shotgun (WGS) entry which is preliminary data.</text>
</comment>
<sequence>MADTELCPTQYWNRLSYRDELKKSLMLVGIGTNMITNMIGGGEYFAHNGSNTAIGWVQPGQRGCIASGRFQGAVANLGPVASLPNLTTDAAYLRVDNRHQSIHDNLVVSYQPNGGRLQKISSSNQTTGLVSCRLLKFPIKLNVSVTTKVERESRPRRKDRRRFESTDNRTSAISDTNQSQFAEPSCPTEGLRRTRESRSQSGSHRNGRVQRRTKSSSDAIIPVRIGLAQSNLETGYQRLMEVSHPSSPNYGKHLSHEEVVELFAPKKEASVSVQAWLTGDSPGIDVQYPNAVSGGFNQTQMCGASKPAKVISFSYSTGEANLPPNHVRRQCNEFMKLGLQGTTFIFSSGDYGVATSPGDVSPSGCTSTAGQNGTIFTPQMPMGCPYSPGVPGLRPGEAGRHGGHEHLGAALGRRRNARQPGVPGRRQGARGVCPPGVYAHPEVFNDVVNGSNPNCGSTGFAAVPGWDPVTGMGTPKYPELVKLFLSLP</sequence>
<dbReference type="GeneID" id="92070450"/>
<dbReference type="Proteomes" id="UP001391051">
    <property type="component" value="Unassembled WGS sequence"/>
</dbReference>
<feature type="region of interest" description="Disordered" evidence="1">
    <location>
        <begin position="147"/>
        <end position="217"/>
    </location>
</feature>
<keyword evidence="4" id="KW-1185">Reference proteome</keyword>
<evidence type="ECO:0000259" key="2">
    <source>
        <dbReference type="SMART" id="SM00944"/>
    </source>
</evidence>
<feature type="domain" description="Peptidase S53 activation" evidence="2">
    <location>
        <begin position="200"/>
        <end position="368"/>
    </location>
</feature>
<feature type="compositionally biased region" description="Basic residues" evidence="1">
    <location>
        <begin position="205"/>
        <end position="214"/>
    </location>
</feature>
<accession>A0ABR1QW62</accession>
<organism evidence="3 4">
    <name type="scientific">Apiospora aurea</name>
    <dbReference type="NCBI Taxonomy" id="335848"/>
    <lineage>
        <taxon>Eukaryota</taxon>
        <taxon>Fungi</taxon>
        <taxon>Dikarya</taxon>
        <taxon>Ascomycota</taxon>
        <taxon>Pezizomycotina</taxon>
        <taxon>Sordariomycetes</taxon>
        <taxon>Xylariomycetidae</taxon>
        <taxon>Amphisphaeriales</taxon>
        <taxon>Apiosporaceae</taxon>
        <taxon>Apiospora</taxon>
    </lineage>
</organism>
<dbReference type="EMBL" id="JAQQWE010000001">
    <property type="protein sequence ID" value="KAK7966889.1"/>
    <property type="molecule type" value="Genomic_DNA"/>
</dbReference>